<evidence type="ECO:0000259" key="11">
    <source>
        <dbReference type="Pfam" id="PF01479"/>
    </source>
</evidence>
<organism evidence="12 13">
    <name type="scientific">Symbiobacterium terraclitae</name>
    <dbReference type="NCBI Taxonomy" id="557451"/>
    <lineage>
        <taxon>Bacteria</taxon>
        <taxon>Bacillati</taxon>
        <taxon>Bacillota</taxon>
        <taxon>Clostridia</taxon>
        <taxon>Eubacteriales</taxon>
        <taxon>Symbiobacteriaceae</taxon>
        <taxon>Symbiobacterium</taxon>
    </lineage>
</organism>
<dbReference type="NCBIfam" id="TIGR00234">
    <property type="entry name" value="tyrS"/>
    <property type="match status" value="1"/>
</dbReference>
<dbReference type="InterPro" id="IPR014729">
    <property type="entry name" value="Rossmann-like_a/b/a_fold"/>
</dbReference>
<evidence type="ECO:0000256" key="6">
    <source>
        <dbReference type="ARBA" id="ARBA00022917"/>
    </source>
</evidence>
<gene>
    <name evidence="9" type="primary">tyrS</name>
    <name evidence="12" type="ORF">J2Z79_000600</name>
</gene>
<sequence length="406" mass="45405">MGFMSVDEQLRILMRGVVDVVSEEELRQKLERSAKTGRPLRVKLGIDPTGKDLTLGHTVPLRKLRDFVECGHTGVLIIGDYTAMVGDPTGRNEARPQLTHEQTTENAQRYLEQAARVLDVSRLEIRRNSEWLAPMTFADVTRLAAQSTVARMLEREDFKKRYEEGRPIYIHEFFYPLMQGTDSVAVQADVELGGTDQKFNLLTGRDLQRNAGQEPQVCLMTPIVEGLDGTEKMSKSLGNYIGLDHSPDEMFGRTMSIPDKLILTYFTYFTDVPQEEIDRIKAAMDAGENPMNFKKQLGRAIITTYGGTEEEARRAEERWVAQFSRGEVPDDIPDVVVRTADLPIQAARLLASTGLAPSVSEARRLIEQGGFTVDGEKITDPRAELTLTSGQVLKAGKRKYGRVVLG</sequence>
<dbReference type="Gene3D" id="3.40.50.620">
    <property type="entry name" value="HUPs"/>
    <property type="match status" value="1"/>
</dbReference>
<comment type="caution">
    <text evidence="12">The sequence shown here is derived from an EMBL/GenBank/DDBJ whole genome shotgun (WGS) entry which is preliminary data.</text>
</comment>
<evidence type="ECO:0000256" key="5">
    <source>
        <dbReference type="ARBA" id="ARBA00022884"/>
    </source>
</evidence>
<dbReference type="HAMAP" id="MF_02007">
    <property type="entry name" value="Tyr_tRNA_synth_type2"/>
    <property type="match status" value="1"/>
</dbReference>
<comment type="function">
    <text evidence="9">Catalyzes the attachment of tyrosine to tRNA(Tyr) in a two-step reaction: tyrosine is first activated by ATP to form Tyr-AMP and then transferred to the acceptor end of tRNA(Tyr).</text>
</comment>
<evidence type="ECO:0000256" key="8">
    <source>
        <dbReference type="ARBA" id="ARBA00048248"/>
    </source>
</evidence>
<evidence type="ECO:0000256" key="7">
    <source>
        <dbReference type="ARBA" id="ARBA00023146"/>
    </source>
</evidence>
<dbReference type="GO" id="GO:0004831">
    <property type="term" value="F:tyrosine-tRNA ligase activity"/>
    <property type="evidence" value="ECO:0007669"/>
    <property type="project" value="UniProtKB-EC"/>
</dbReference>
<feature type="short sequence motif" description="'HIGH' region" evidence="9">
    <location>
        <begin position="48"/>
        <end position="57"/>
    </location>
</feature>
<keyword evidence="4 9" id="KW-0067">ATP-binding</keyword>
<dbReference type="CDD" id="cd00805">
    <property type="entry name" value="TyrRS_core"/>
    <property type="match status" value="1"/>
</dbReference>
<dbReference type="InterPro" id="IPR002305">
    <property type="entry name" value="aa-tRNA-synth_Ic"/>
</dbReference>
<evidence type="ECO:0000256" key="10">
    <source>
        <dbReference type="PROSITE-ProRule" id="PRU00182"/>
    </source>
</evidence>
<comment type="subcellular location">
    <subcellularLocation>
        <location evidence="9">Cytoplasm</location>
    </subcellularLocation>
</comment>
<comment type="catalytic activity">
    <reaction evidence="8 9">
        <text>tRNA(Tyr) + L-tyrosine + ATP = L-tyrosyl-tRNA(Tyr) + AMP + diphosphate + H(+)</text>
        <dbReference type="Rhea" id="RHEA:10220"/>
        <dbReference type="Rhea" id="RHEA-COMP:9706"/>
        <dbReference type="Rhea" id="RHEA-COMP:9707"/>
        <dbReference type="ChEBI" id="CHEBI:15378"/>
        <dbReference type="ChEBI" id="CHEBI:30616"/>
        <dbReference type="ChEBI" id="CHEBI:33019"/>
        <dbReference type="ChEBI" id="CHEBI:58315"/>
        <dbReference type="ChEBI" id="CHEBI:78442"/>
        <dbReference type="ChEBI" id="CHEBI:78536"/>
        <dbReference type="ChEBI" id="CHEBI:456215"/>
        <dbReference type="EC" id="6.1.1.1"/>
    </reaction>
</comment>
<dbReference type="EMBL" id="JAGGLG010000003">
    <property type="protein sequence ID" value="MBP2017226.1"/>
    <property type="molecule type" value="Genomic_DNA"/>
</dbReference>
<dbReference type="PANTHER" id="PTHR11766:SF1">
    <property type="entry name" value="TYROSINE--TRNA LIGASE"/>
    <property type="match status" value="1"/>
</dbReference>
<dbReference type="Proteomes" id="UP001519289">
    <property type="component" value="Unassembled WGS sequence"/>
</dbReference>
<dbReference type="InterPro" id="IPR024088">
    <property type="entry name" value="Tyr-tRNA-ligase_bac-type"/>
</dbReference>
<feature type="domain" description="RNA-binding S4" evidence="11">
    <location>
        <begin position="349"/>
        <end position="384"/>
    </location>
</feature>
<dbReference type="Pfam" id="PF01479">
    <property type="entry name" value="S4"/>
    <property type="match status" value="1"/>
</dbReference>
<accession>A0ABS4JQH1</accession>
<dbReference type="SUPFAM" id="SSF55174">
    <property type="entry name" value="Alpha-L RNA-binding motif"/>
    <property type="match status" value="1"/>
</dbReference>
<dbReference type="PANTHER" id="PTHR11766">
    <property type="entry name" value="TYROSYL-TRNA SYNTHETASE"/>
    <property type="match status" value="1"/>
</dbReference>
<evidence type="ECO:0000256" key="2">
    <source>
        <dbReference type="ARBA" id="ARBA00022598"/>
    </source>
</evidence>
<dbReference type="InterPro" id="IPR002307">
    <property type="entry name" value="Tyr-tRNA-ligase"/>
</dbReference>
<evidence type="ECO:0000256" key="4">
    <source>
        <dbReference type="ARBA" id="ARBA00022840"/>
    </source>
</evidence>
<dbReference type="SUPFAM" id="SSF52374">
    <property type="entry name" value="Nucleotidylyl transferase"/>
    <property type="match status" value="1"/>
</dbReference>
<dbReference type="Pfam" id="PF00579">
    <property type="entry name" value="tRNA-synt_1b"/>
    <property type="match status" value="1"/>
</dbReference>
<dbReference type="InterPro" id="IPR024108">
    <property type="entry name" value="Tyr-tRNA-ligase_bac_2"/>
</dbReference>
<dbReference type="Gene3D" id="3.10.290.10">
    <property type="entry name" value="RNA-binding S4 domain"/>
    <property type="match status" value="1"/>
</dbReference>
<dbReference type="PRINTS" id="PR01040">
    <property type="entry name" value="TRNASYNTHTYR"/>
</dbReference>
<keyword evidence="1 9" id="KW-0963">Cytoplasm</keyword>
<protein>
    <recommendedName>
        <fullName evidence="9">Tyrosine--tRNA ligase</fullName>
        <ecNumber evidence="9">6.1.1.1</ecNumber>
    </recommendedName>
    <alternativeName>
        <fullName evidence="9">Tyrosyl-tRNA synthetase</fullName>
        <shortName evidence="9">TyrRS</shortName>
    </alternativeName>
</protein>
<dbReference type="PROSITE" id="PS50889">
    <property type="entry name" value="S4"/>
    <property type="match status" value="1"/>
</dbReference>
<feature type="short sequence motif" description="'KMSKS' region" evidence="9">
    <location>
        <begin position="232"/>
        <end position="236"/>
    </location>
</feature>
<evidence type="ECO:0000256" key="9">
    <source>
        <dbReference type="HAMAP-Rule" id="MF_02007"/>
    </source>
</evidence>
<evidence type="ECO:0000313" key="13">
    <source>
        <dbReference type="Proteomes" id="UP001519289"/>
    </source>
</evidence>
<dbReference type="InterPro" id="IPR036986">
    <property type="entry name" value="S4_RNA-bd_sf"/>
</dbReference>
<evidence type="ECO:0000313" key="12">
    <source>
        <dbReference type="EMBL" id="MBP2017226.1"/>
    </source>
</evidence>
<evidence type="ECO:0000256" key="1">
    <source>
        <dbReference type="ARBA" id="ARBA00022490"/>
    </source>
</evidence>
<dbReference type="EC" id="6.1.1.1" evidence="9"/>
<keyword evidence="7 9" id="KW-0030">Aminoacyl-tRNA synthetase</keyword>
<keyword evidence="13" id="KW-1185">Reference proteome</keyword>
<comment type="similarity">
    <text evidence="9">Belongs to the class-I aminoacyl-tRNA synthetase family. TyrS type 2 subfamily.</text>
</comment>
<dbReference type="CDD" id="cd00165">
    <property type="entry name" value="S4"/>
    <property type="match status" value="1"/>
</dbReference>
<dbReference type="InterPro" id="IPR001412">
    <property type="entry name" value="aa-tRNA-synth_I_CS"/>
</dbReference>
<proteinExistence type="inferred from homology"/>
<dbReference type="PROSITE" id="PS00178">
    <property type="entry name" value="AA_TRNA_LIGASE_I"/>
    <property type="match status" value="1"/>
</dbReference>
<keyword evidence="3 9" id="KW-0547">Nucleotide-binding</keyword>
<keyword evidence="5 10" id="KW-0694">RNA-binding</keyword>
<evidence type="ECO:0000256" key="3">
    <source>
        <dbReference type="ARBA" id="ARBA00022741"/>
    </source>
</evidence>
<keyword evidence="2 9" id="KW-0436">Ligase</keyword>
<dbReference type="Gene3D" id="1.10.240.10">
    <property type="entry name" value="Tyrosyl-Transfer RNA Synthetase"/>
    <property type="match status" value="1"/>
</dbReference>
<comment type="subunit">
    <text evidence="9">Homodimer.</text>
</comment>
<reference evidence="12 13" key="1">
    <citation type="submission" date="2021-03" db="EMBL/GenBank/DDBJ databases">
        <title>Genomic Encyclopedia of Type Strains, Phase IV (KMG-IV): sequencing the most valuable type-strain genomes for metagenomic binning, comparative biology and taxonomic classification.</title>
        <authorList>
            <person name="Goeker M."/>
        </authorList>
    </citation>
    <scope>NUCLEOTIDE SEQUENCE [LARGE SCALE GENOMIC DNA]</scope>
    <source>
        <strain evidence="12 13">DSM 27138</strain>
    </source>
</reference>
<feature type="binding site" evidence="9">
    <location>
        <position position="235"/>
    </location>
    <ligand>
        <name>ATP</name>
        <dbReference type="ChEBI" id="CHEBI:30616"/>
    </ligand>
</feature>
<name>A0ABS4JQH1_9FIRM</name>
<keyword evidence="6 9" id="KW-0648">Protein biosynthesis</keyword>
<dbReference type="InterPro" id="IPR002942">
    <property type="entry name" value="S4_RNA-bd"/>
</dbReference>